<keyword evidence="10" id="KW-0156">Chromatin regulator</keyword>
<dbReference type="GO" id="GO:0006281">
    <property type="term" value="P:DNA repair"/>
    <property type="evidence" value="ECO:0007669"/>
    <property type="project" value="TreeGrafter"/>
</dbReference>
<comment type="caution">
    <text evidence="17">The sequence shown here is derived from an EMBL/GenBank/DDBJ whole genome shotgun (WGS) entry which is preliminary data.</text>
</comment>
<dbReference type="SUPFAM" id="SSF90209">
    <property type="entry name" value="Ran binding protein zinc finger-like"/>
    <property type="match status" value="1"/>
</dbReference>
<evidence type="ECO:0000256" key="5">
    <source>
        <dbReference type="ARBA" id="ARBA00022679"/>
    </source>
</evidence>
<dbReference type="PROSITE" id="PS50199">
    <property type="entry name" value="ZF_RANBP2_2"/>
    <property type="match status" value="1"/>
</dbReference>
<dbReference type="Pfam" id="PF08123">
    <property type="entry name" value="DOT1"/>
    <property type="match status" value="1"/>
</dbReference>
<evidence type="ECO:0000259" key="16">
    <source>
        <dbReference type="PROSITE" id="PS50199"/>
    </source>
</evidence>
<dbReference type="AlphaFoldDB" id="A0A9W7FA10"/>
<keyword evidence="9" id="KW-0862">Zinc</keyword>
<dbReference type="EC" id="2.1.1.360" evidence="2"/>
<evidence type="ECO:0000256" key="8">
    <source>
        <dbReference type="ARBA" id="ARBA00022771"/>
    </source>
</evidence>
<evidence type="ECO:0000256" key="10">
    <source>
        <dbReference type="ARBA" id="ARBA00022853"/>
    </source>
</evidence>
<feature type="compositionally biased region" description="Basic and acidic residues" evidence="15">
    <location>
        <begin position="593"/>
        <end position="602"/>
    </location>
</feature>
<accession>A0A9W7FA10</accession>
<evidence type="ECO:0000256" key="11">
    <source>
        <dbReference type="ARBA" id="ARBA00023242"/>
    </source>
</evidence>
<dbReference type="GO" id="GO:0008270">
    <property type="term" value="F:zinc ion binding"/>
    <property type="evidence" value="ECO:0007669"/>
    <property type="project" value="UniProtKB-KW"/>
</dbReference>
<evidence type="ECO:0000313" key="17">
    <source>
        <dbReference type="EMBL" id="GMI06229.1"/>
    </source>
</evidence>
<evidence type="ECO:0000256" key="4">
    <source>
        <dbReference type="ARBA" id="ARBA00022603"/>
    </source>
</evidence>
<feature type="domain" description="RanBP2-type" evidence="16">
    <location>
        <begin position="1"/>
        <end position="28"/>
    </location>
</feature>
<dbReference type="InterPro" id="IPR036443">
    <property type="entry name" value="Znf_RanBP2_sf"/>
</dbReference>
<proteinExistence type="predicted"/>
<keyword evidence="5" id="KW-0808">Transferase</keyword>
<dbReference type="InterPro" id="IPR030445">
    <property type="entry name" value="H3-K79_meTrfase"/>
</dbReference>
<feature type="compositionally biased region" description="Polar residues" evidence="15">
    <location>
        <begin position="76"/>
        <end position="95"/>
    </location>
</feature>
<keyword evidence="6" id="KW-0949">S-adenosyl-L-methionine</keyword>
<protein>
    <recommendedName>
        <fullName evidence="3">Histone-lysine N-methyltransferase, H3 lysine-79 specific</fullName>
        <ecNumber evidence="2">2.1.1.360</ecNumber>
    </recommendedName>
    <alternativeName>
        <fullName evidence="12">Histone H3-K79 methyltransferase</fullName>
    </alternativeName>
</protein>
<evidence type="ECO:0000256" key="6">
    <source>
        <dbReference type="ARBA" id="ARBA00022691"/>
    </source>
</evidence>
<evidence type="ECO:0000256" key="15">
    <source>
        <dbReference type="SAM" id="MobiDB-lite"/>
    </source>
</evidence>
<dbReference type="GO" id="GO:0140956">
    <property type="term" value="F:histone H3K79 trimethyltransferase activity"/>
    <property type="evidence" value="ECO:0007669"/>
    <property type="project" value="UniProtKB-EC"/>
</dbReference>
<dbReference type="GO" id="GO:0005634">
    <property type="term" value="C:nucleus"/>
    <property type="evidence" value="ECO:0007669"/>
    <property type="project" value="UniProtKB-SubCell"/>
</dbReference>
<feature type="region of interest" description="Disordered" evidence="15">
    <location>
        <begin position="262"/>
        <end position="289"/>
    </location>
</feature>
<keyword evidence="4" id="KW-0489">Methyltransferase</keyword>
<dbReference type="GO" id="GO:0032259">
    <property type="term" value="P:methylation"/>
    <property type="evidence" value="ECO:0007669"/>
    <property type="project" value="UniProtKB-KW"/>
</dbReference>
<feature type="compositionally biased region" description="Basic and acidic residues" evidence="15">
    <location>
        <begin position="174"/>
        <end position="193"/>
    </location>
</feature>
<keyword evidence="11" id="KW-0539">Nucleus</keyword>
<feature type="compositionally biased region" description="Basic and acidic residues" evidence="15">
    <location>
        <begin position="262"/>
        <end position="271"/>
    </location>
</feature>
<dbReference type="Gene3D" id="2.30.30.380">
    <property type="entry name" value="Zn-finger domain of Sec23/24"/>
    <property type="match status" value="1"/>
</dbReference>
<sequence length="685" mass="76775">MQWSCSECTFLNNPTVWECEMCQAYNRKQALIVHPQGLKAQEELEAQEDEKGNPPPDKKRKLMSAAVKPPIAPQAVSDNMTTVTTPSLVGTAVTTSSLSSRESSPPAINHDPYFSDTDSDDSDLVSPILFSPASTTTTTKTKTKTTTALTKKTTPLPSPAARVVTAPNSTGGTEKPREKSEEKSQPKSVEKLWSKSGSKAQWLKSQREEEKSKSQSKAQPKAQSPPSVSALHETSKSTPSSPPSDDGDDEDLEYKRAIEKAMELSEQEKSITPKSPLYLGPRHKGRQKSPLLNNLSEYQKFFHNLEEMYPHLERTIVESTSLIRGANGRQKEGAAGLVKNQYGRVKDEALLEILKFCGINEIRKDQIFLDIGSGIGNAVYQMALMYGCESRGIEINKDRHDIAGVAVSCIEEYNKQLNKQLKHPLRPGKFSLVHGHIEDENHFNFITEADFVFVNNYEEVFKKSSEHKGSTGYTRYSDYHVAALFSQMKVGTVMITMCRITELGHSKEQIDEALQKSRIDVDEIKERVRDKDCEEVVENLSFFSEEIIPTSTEFGNSQPFTWSGKLGNTYKLYKYTRLDQRAGQSGLPLRTWVDPDRPKDSPKPPPGFDSLYQRPHQLRCKNRDCIELALSGEFPMVLFTERLTKPNPKAEDNERVCTMIGAAINPECELCGDSMNVRSTRTTRK</sequence>
<dbReference type="InterPro" id="IPR001876">
    <property type="entry name" value="Znf_RanBP2"/>
</dbReference>
<name>A0A9W7FA10_9STRA</name>
<dbReference type="EMBL" id="BRXX01000343">
    <property type="protein sequence ID" value="GMI06229.1"/>
    <property type="molecule type" value="Genomic_DNA"/>
</dbReference>
<dbReference type="Proteomes" id="UP001165160">
    <property type="component" value="Unassembled WGS sequence"/>
</dbReference>
<organism evidence="17 18">
    <name type="scientific">Triparma verrucosa</name>
    <dbReference type="NCBI Taxonomy" id="1606542"/>
    <lineage>
        <taxon>Eukaryota</taxon>
        <taxon>Sar</taxon>
        <taxon>Stramenopiles</taxon>
        <taxon>Ochrophyta</taxon>
        <taxon>Bolidophyceae</taxon>
        <taxon>Parmales</taxon>
        <taxon>Triparmaceae</taxon>
        <taxon>Triparma</taxon>
    </lineage>
</organism>
<dbReference type="SUPFAM" id="SSF53335">
    <property type="entry name" value="S-adenosyl-L-methionine-dependent methyltransferases"/>
    <property type="match status" value="1"/>
</dbReference>
<keyword evidence="18" id="KW-1185">Reference proteome</keyword>
<evidence type="ECO:0000256" key="13">
    <source>
        <dbReference type="ARBA" id="ARBA00047770"/>
    </source>
</evidence>
<evidence type="ECO:0000256" key="1">
    <source>
        <dbReference type="ARBA" id="ARBA00004123"/>
    </source>
</evidence>
<comment type="catalytic activity">
    <reaction evidence="13">
        <text>L-lysyl(79)-[histone H3] + 3 S-adenosyl-L-methionine = N(6),N(6),N(6)-trimethyl-L-lysyl(79)-[histone H3] + 3 S-adenosyl-L-homocysteine + 3 H(+)</text>
        <dbReference type="Rhea" id="RHEA:60328"/>
        <dbReference type="Rhea" id="RHEA-COMP:15549"/>
        <dbReference type="Rhea" id="RHEA-COMP:15552"/>
        <dbReference type="ChEBI" id="CHEBI:15378"/>
        <dbReference type="ChEBI" id="CHEBI:29969"/>
        <dbReference type="ChEBI" id="CHEBI:57856"/>
        <dbReference type="ChEBI" id="CHEBI:59789"/>
        <dbReference type="ChEBI" id="CHEBI:61961"/>
        <dbReference type="EC" id="2.1.1.360"/>
    </reaction>
</comment>
<keyword evidence="7" id="KW-0479">Metal-binding</keyword>
<dbReference type="Gene3D" id="3.40.50.150">
    <property type="entry name" value="Vaccinia Virus protein VP39"/>
    <property type="match status" value="1"/>
</dbReference>
<keyword evidence="8 14" id="KW-0863">Zinc-finger</keyword>
<evidence type="ECO:0000256" key="2">
    <source>
        <dbReference type="ARBA" id="ARBA00012190"/>
    </source>
</evidence>
<feature type="region of interest" description="Disordered" evidence="15">
    <location>
        <begin position="41"/>
        <end position="250"/>
    </location>
</feature>
<dbReference type="InterPro" id="IPR025789">
    <property type="entry name" value="DOT1_dom"/>
</dbReference>
<gene>
    <name evidence="17" type="ORF">TrVE_jg10112</name>
</gene>
<dbReference type="GO" id="GO:0000077">
    <property type="term" value="P:DNA damage checkpoint signaling"/>
    <property type="evidence" value="ECO:0007669"/>
    <property type="project" value="TreeGrafter"/>
</dbReference>
<comment type="subcellular location">
    <subcellularLocation>
        <location evidence="1">Nucleus</location>
    </subcellularLocation>
</comment>
<evidence type="ECO:0000256" key="7">
    <source>
        <dbReference type="ARBA" id="ARBA00022723"/>
    </source>
</evidence>
<dbReference type="PANTHER" id="PTHR21451">
    <property type="entry name" value="HISTONE H3 METHYLTRANSFERASE"/>
    <property type="match status" value="1"/>
</dbReference>
<evidence type="ECO:0000256" key="14">
    <source>
        <dbReference type="PROSITE-ProRule" id="PRU00322"/>
    </source>
</evidence>
<evidence type="ECO:0000256" key="9">
    <source>
        <dbReference type="ARBA" id="ARBA00022833"/>
    </source>
</evidence>
<dbReference type="InterPro" id="IPR029063">
    <property type="entry name" value="SAM-dependent_MTases_sf"/>
</dbReference>
<feature type="compositionally biased region" description="Low complexity" evidence="15">
    <location>
        <begin position="215"/>
        <end position="227"/>
    </location>
</feature>
<dbReference type="SMART" id="SM00547">
    <property type="entry name" value="ZnF_RBZ"/>
    <property type="match status" value="1"/>
</dbReference>
<feature type="compositionally biased region" description="Low complexity" evidence="15">
    <location>
        <begin position="132"/>
        <end position="161"/>
    </location>
</feature>
<dbReference type="PANTHER" id="PTHR21451:SF0">
    <property type="entry name" value="HISTONE-LYSINE N-METHYLTRANSFERASE, H3 LYSINE-79 SPECIFIC"/>
    <property type="match status" value="1"/>
</dbReference>
<evidence type="ECO:0000256" key="3">
    <source>
        <dbReference type="ARBA" id="ARBA00020987"/>
    </source>
</evidence>
<feature type="region of interest" description="Disordered" evidence="15">
    <location>
        <begin position="587"/>
        <end position="613"/>
    </location>
</feature>
<evidence type="ECO:0000313" key="18">
    <source>
        <dbReference type="Proteomes" id="UP001165160"/>
    </source>
</evidence>
<dbReference type="PROSITE" id="PS01358">
    <property type="entry name" value="ZF_RANBP2_1"/>
    <property type="match status" value="1"/>
</dbReference>
<reference evidence="18" key="1">
    <citation type="journal article" date="2023" name="Commun. Biol.">
        <title>Genome analysis of Parmales, the sister group of diatoms, reveals the evolutionary specialization of diatoms from phago-mixotrophs to photoautotrophs.</title>
        <authorList>
            <person name="Ban H."/>
            <person name="Sato S."/>
            <person name="Yoshikawa S."/>
            <person name="Yamada K."/>
            <person name="Nakamura Y."/>
            <person name="Ichinomiya M."/>
            <person name="Sato N."/>
            <person name="Blanc-Mathieu R."/>
            <person name="Endo H."/>
            <person name="Kuwata A."/>
            <person name="Ogata H."/>
        </authorList>
    </citation>
    <scope>NUCLEOTIDE SEQUENCE [LARGE SCALE GENOMIC DNA]</scope>
    <source>
        <strain evidence="18">NIES 3699</strain>
    </source>
</reference>
<evidence type="ECO:0000256" key="12">
    <source>
        <dbReference type="ARBA" id="ARBA00029821"/>
    </source>
</evidence>